<feature type="transmembrane region" description="Helical" evidence="6">
    <location>
        <begin position="78"/>
        <end position="100"/>
    </location>
</feature>
<evidence type="ECO:0000313" key="8">
    <source>
        <dbReference type="Proteomes" id="UP000249422"/>
    </source>
</evidence>
<feature type="transmembrane region" description="Helical" evidence="6">
    <location>
        <begin position="248"/>
        <end position="271"/>
    </location>
</feature>
<dbReference type="Pfam" id="PF01943">
    <property type="entry name" value="Polysacc_synt"/>
    <property type="match status" value="1"/>
</dbReference>
<keyword evidence="4 6" id="KW-1133">Transmembrane helix</keyword>
<feature type="transmembrane region" description="Helical" evidence="6">
    <location>
        <begin position="407"/>
        <end position="428"/>
    </location>
</feature>
<feature type="transmembrane region" description="Helical" evidence="6">
    <location>
        <begin position="147"/>
        <end position="166"/>
    </location>
</feature>
<keyword evidence="2" id="KW-1003">Cell membrane</keyword>
<dbReference type="PANTHER" id="PTHR30250:SF11">
    <property type="entry name" value="O-ANTIGEN TRANSPORTER-RELATED"/>
    <property type="match status" value="1"/>
</dbReference>
<evidence type="ECO:0000256" key="6">
    <source>
        <dbReference type="SAM" id="Phobius"/>
    </source>
</evidence>
<sequence>MSPTKILHFALGPIGGALLGFITLPIIAWVFSQEDVGKMALLNVVLSFATLFFTLGLDQGYVREFHESENKPLLLKTAVLPGLILLLIVLATSLTFGSWLAEFVFSLESTSVSWILALSLLASFLSRFLSLVLRMNERGLAFSMSQLLPKAFVLIIILSYLLLNVTKNFEHLLLANTFAIFFACLIFVWNTHSEWRLSLSQKIDLQQLRQMLHFGFPLILGGVAFWGLTSLDRIFLSRWSSYSELAVYSMSVNFAAAATIFQSVFSTVWAPTVYKWASKDEGHDKVIIVSRYVLLLVIILFCAAGLLSWIVSFILPPEYAQVQWILVACLAYPLFYTLSETTVVGIGIARKSVYSMLACVLALLVNVACNYILIPRYGAAGAASSTALAFWVFLVSRTEFAIHVWKVLPRAALYTFTFLCIIGAVLGALEQERLGIYLYIYWIALLLGCGWCFRCECSQAIKKFLKWYEVK</sequence>
<dbReference type="RefSeq" id="WP_111587533.1">
    <property type="nucleotide sequence ID" value="NZ_CAWNWF010000001.1"/>
</dbReference>
<evidence type="ECO:0000256" key="5">
    <source>
        <dbReference type="ARBA" id="ARBA00023136"/>
    </source>
</evidence>
<feature type="transmembrane region" description="Helical" evidence="6">
    <location>
        <begin position="292"/>
        <end position="315"/>
    </location>
</feature>
<dbReference type="EMBL" id="QLLM01000001">
    <property type="protein sequence ID" value="RAJ09657.1"/>
    <property type="molecule type" value="Genomic_DNA"/>
</dbReference>
<name>A0AAX1PN69_AERSA</name>
<evidence type="ECO:0000313" key="7">
    <source>
        <dbReference type="EMBL" id="RAJ09657.1"/>
    </source>
</evidence>
<feature type="transmembrane region" description="Helical" evidence="6">
    <location>
        <begin position="211"/>
        <end position="228"/>
    </location>
</feature>
<protein>
    <submittedName>
        <fullName evidence="7">O-antigen/teichoic acid export membrane protein</fullName>
    </submittedName>
</protein>
<feature type="transmembrane region" description="Helical" evidence="6">
    <location>
        <begin position="321"/>
        <end position="346"/>
    </location>
</feature>
<feature type="transmembrane region" description="Helical" evidence="6">
    <location>
        <begin position="112"/>
        <end position="135"/>
    </location>
</feature>
<proteinExistence type="predicted"/>
<dbReference type="AlphaFoldDB" id="A0AAX1PN69"/>
<feature type="transmembrane region" description="Helical" evidence="6">
    <location>
        <begin position="37"/>
        <end position="57"/>
    </location>
</feature>
<comment type="caution">
    <text evidence="7">The sequence shown here is derived from an EMBL/GenBank/DDBJ whole genome shotgun (WGS) entry which is preliminary data.</text>
</comment>
<reference evidence="7 8" key="1">
    <citation type="submission" date="2018-06" db="EMBL/GenBank/DDBJ databases">
        <title>Freshwater and sediment microbial communities from various areas in North America, analyzing microbe dynamics in response to fracking.</title>
        <authorList>
            <person name="Lamendella R."/>
        </authorList>
    </citation>
    <scope>NUCLEOTIDE SEQUENCE [LARGE SCALE GENOMIC DNA]</scope>
    <source>
        <strain evidence="7 8">17</strain>
    </source>
</reference>
<accession>A0AAX1PN69</accession>
<dbReference type="PANTHER" id="PTHR30250">
    <property type="entry name" value="PST FAMILY PREDICTED COLANIC ACID TRANSPORTER"/>
    <property type="match status" value="1"/>
</dbReference>
<gene>
    <name evidence="7" type="ORF">DEU50_101394</name>
</gene>
<feature type="transmembrane region" description="Helical" evidence="6">
    <location>
        <begin position="353"/>
        <end position="373"/>
    </location>
</feature>
<feature type="transmembrane region" description="Helical" evidence="6">
    <location>
        <begin position="172"/>
        <end position="190"/>
    </location>
</feature>
<keyword evidence="5 6" id="KW-0472">Membrane</keyword>
<dbReference type="InterPro" id="IPR002797">
    <property type="entry name" value="Polysacc_synth"/>
</dbReference>
<keyword evidence="3 6" id="KW-0812">Transmembrane</keyword>
<evidence type="ECO:0000256" key="2">
    <source>
        <dbReference type="ARBA" id="ARBA00022475"/>
    </source>
</evidence>
<dbReference type="InterPro" id="IPR050833">
    <property type="entry name" value="Poly_Biosynth_Transport"/>
</dbReference>
<dbReference type="GO" id="GO:0005886">
    <property type="term" value="C:plasma membrane"/>
    <property type="evidence" value="ECO:0007669"/>
    <property type="project" value="UniProtKB-SubCell"/>
</dbReference>
<feature type="transmembrane region" description="Helical" evidence="6">
    <location>
        <begin position="434"/>
        <end position="453"/>
    </location>
</feature>
<evidence type="ECO:0000256" key="1">
    <source>
        <dbReference type="ARBA" id="ARBA00004651"/>
    </source>
</evidence>
<comment type="subcellular location">
    <subcellularLocation>
        <location evidence="1">Cell membrane</location>
        <topology evidence="1">Multi-pass membrane protein</topology>
    </subcellularLocation>
</comment>
<feature type="transmembrane region" description="Helical" evidence="6">
    <location>
        <begin position="379"/>
        <end position="395"/>
    </location>
</feature>
<feature type="transmembrane region" description="Helical" evidence="6">
    <location>
        <begin position="7"/>
        <end position="31"/>
    </location>
</feature>
<dbReference type="Proteomes" id="UP000249422">
    <property type="component" value="Unassembled WGS sequence"/>
</dbReference>
<evidence type="ECO:0000256" key="3">
    <source>
        <dbReference type="ARBA" id="ARBA00022692"/>
    </source>
</evidence>
<evidence type="ECO:0000256" key="4">
    <source>
        <dbReference type="ARBA" id="ARBA00022989"/>
    </source>
</evidence>
<organism evidence="7 8">
    <name type="scientific">Aeromonas salmonicida</name>
    <dbReference type="NCBI Taxonomy" id="645"/>
    <lineage>
        <taxon>Bacteria</taxon>
        <taxon>Pseudomonadati</taxon>
        <taxon>Pseudomonadota</taxon>
        <taxon>Gammaproteobacteria</taxon>
        <taxon>Aeromonadales</taxon>
        <taxon>Aeromonadaceae</taxon>
        <taxon>Aeromonas</taxon>
    </lineage>
</organism>